<dbReference type="Proteomes" id="UP001149090">
    <property type="component" value="Unassembled WGS sequence"/>
</dbReference>
<dbReference type="OrthoDB" id="10257284at2759"/>
<dbReference type="SUPFAM" id="SSF53254">
    <property type="entry name" value="Phosphoglycerate mutase-like"/>
    <property type="match status" value="1"/>
</dbReference>
<organism evidence="4 5">
    <name type="scientific">Anaeramoeba ignava</name>
    <name type="common">Anaerobic marine amoeba</name>
    <dbReference type="NCBI Taxonomy" id="1746090"/>
    <lineage>
        <taxon>Eukaryota</taxon>
        <taxon>Metamonada</taxon>
        <taxon>Anaeramoebidae</taxon>
        <taxon>Anaeramoeba</taxon>
    </lineage>
</organism>
<sequence>MKFLFFLFLISFIICNKKLILVQVITRHGDRTPLKTLPNQKNEWNCDLNFYHLSNPESKTIFQKVYIPNRQQFNGNCLTGQLTSKGFQQHFLLGQKLRKKYFNELNFIPEKYDPKLIYLRTTDKQRTRNSVYGNLLGLFPIDINEEKIEVLDVNTVDLDYEYMHVNKILCPKLKRLLLDLENSSFWKERKEYKFLHEEVVKIFNDSSLLDTSLRKVRDNIYCTLSHGKPIPEGISYSLAAELVEETRWQIETLFVNKLISKLSVGLLIKDILEAMQNKIVEKIEYKYMFYSGHDTTLAPLLSNFNVFDGSKVYYSSFIIFELYSDDSNHFFVRFIYNDEVYLIPGCKSTFCEFETFIEIAKKVIPINFTEECV</sequence>
<evidence type="ECO:0000256" key="3">
    <source>
        <dbReference type="SAM" id="SignalP"/>
    </source>
</evidence>
<evidence type="ECO:0000256" key="1">
    <source>
        <dbReference type="ARBA" id="ARBA00005375"/>
    </source>
</evidence>
<dbReference type="InterPro" id="IPR050645">
    <property type="entry name" value="Histidine_acid_phosphatase"/>
</dbReference>
<keyword evidence="2" id="KW-0378">Hydrolase</keyword>
<gene>
    <name evidence="4" type="ORF">M0811_00128</name>
</gene>
<proteinExistence type="inferred from homology"/>
<dbReference type="InterPro" id="IPR029033">
    <property type="entry name" value="His_PPase_superfam"/>
</dbReference>
<dbReference type="Gene3D" id="3.40.50.1240">
    <property type="entry name" value="Phosphoglycerate mutase-like"/>
    <property type="match status" value="1"/>
</dbReference>
<keyword evidence="5" id="KW-1185">Reference proteome</keyword>
<dbReference type="PROSITE" id="PS00616">
    <property type="entry name" value="HIS_ACID_PHOSPHAT_1"/>
    <property type="match status" value="1"/>
</dbReference>
<accession>A0A9Q0RDN8</accession>
<dbReference type="InterPro" id="IPR033379">
    <property type="entry name" value="Acid_Pase_AS"/>
</dbReference>
<dbReference type="Pfam" id="PF00328">
    <property type="entry name" value="His_Phos_2"/>
    <property type="match status" value="2"/>
</dbReference>
<dbReference type="InterPro" id="IPR000560">
    <property type="entry name" value="His_Pase_clade-2"/>
</dbReference>
<protein>
    <submittedName>
        <fullName evidence="4">Lysophosphatidic acid phosphatase type 6</fullName>
    </submittedName>
</protein>
<comment type="similarity">
    <text evidence="1">Belongs to the histidine acid phosphatase family.</text>
</comment>
<dbReference type="AlphaFoldDB" id="A0A9Q0RDN8"/>
<evidence type="ECO:0000256" key="2">
    <source>
        <dbReference type="ARBA" id="ARBA00022801"/>
    </source>
</evidence>
<dbReference type="EMBL" id="JAPDFW010000059">
    <property type="protein sequence ID" value="KAJ5076811.1"/>
    <property type="molecule type" value="Genomic_DNA"/>
</dbReference>
<evidence type="ECO:0000313" key="5">
    <source>
        <dbReference type="Proteomes" id="UP001149090"/>
    </source>
</evidence>
<dbReference type="GO" id="GO:0016791">
    <property type="term" value="F:phosphatase activity"/>
    <property type="evidence" value="ECO:0007669"/>
    <property type="project" value="TreeGrafter"/>
</dbReference>
<name>A0A9Q0RDN8_ANAIG</name>
<keyword evidence="3" id="KW-0732">Signal</keyword>
<dbReference type="PANTHER" id="PTHR11567">
    <property type="entry name" value="ACID PHOSPHATASE-RELATED"/>
    <property type="match status" value="1"/>
</dbReference>
<dbReference type="OMA" id="MEIYSDN"/>
<reference evidence="4" key="1">
    <citation type="submission" date="2022-10" db="EMBL/GenBank/DDBJ databases">
        <title>Novel sulphate-reducing endosymbionts in the free-living metamonad Anaeramoeba.</title>
        <authorList>
            <person name="Jerlstrom-Hultqvist J."/>
            <person name="Cepicka I."/>
            <person name="Gallot-Lavallee L."/>
            <person name="Salas-Leiva D."/>
            <person name="Curtis B.A."/>
            <person name="Zahonova K."/>
            <person name="Pipaliya S."/>
            <person name="Dacks J."/>
            <person name="Roger A.J."/>
        </authorList>
    </citation>
    <scope>NUCLEOTIDE SEQUENCE</scope>
    <source>
        <strain evidence="4">BMAN</strain>
    </source>
</reference>
<evidence type="ECO:0000313" key="4">
    <source>
        <dbReference type="EMBL" id="KAJ5076811.1"/>
    </source>
</evidence>
<dbReference type="PANTHER" id="PTHR11567:SF110">
    <property type="entry name" value="2-PHOSPHOXYLOSE PHOSPHATASE 1"/>
    <property type="match status" value="1"/>
</dbReference>
<feature type="chain" id="PRO_5040359894" evidence="3">
    <location>
        <begin position="16"/>
        <end position="373"/>
    </location>
</feature>
<feature type="signal peptide" evidence="3">
    <location>
        <begin position="1"/>
        <end position="15"/>
    </location>
</feature>
<comment type="caution">
    <text evidence="4">The sequence shown here is derived from an EMBL/GenBank/DDBJ whole genome shotgun (WGS) entry which is preliminary data.</text>
</comment>
<dbReference type="CDD" id="cd07061">
    <property type="entry name" value="HP_HAP_like"/>
    <property type="match status" value="1"/>
</dbReference>